<dbReference type="SUPFAM" id="SSF52833">
    <property type="entry name" value="Thioredoxin-like"/>
    <property type="match status" value="1"/>
</dbReference>
<sequence length="246" mass="26976">MSAQQLVLFDLPSKAPLRAWSYNPWRKALLYSVRLALNYKGIDYRTEWLEYPDLKPSLPGLSEYTTPTVMMPSGEYIMDSWKIAEALEAAFPGTPSLRLDAPALAPVKAAMLGALGELRGVYVPLVAQRLLGEASLPYFTATRQANLGMPLDQFAREKGGDRAFAAAAPHVQKAAALLRAEGAEGPFFDGAAAPGFADFVWAGLLLFLQRIGEDDVLLKLLDAAGDREPHLRLLEAVRPWSERGDY</sequence>
<feature type="domain" description="GST N-terminal" evidence="1">
    <location>
        <begin position="33"/>
        <end position="89"/>
    </location>
</feature>
<keyword evidence="4" id="KW-1185">Reference proteome</keyword>
<name>A0AAN9V0Q5_9PEZI</name>
<dbReference type="CDD" id="cd03038">
    <property type="entry name" value="GST_N_etherase_LigE"/>
    <property type="match status" value="1"/>
</dbReference>
<feature type="domain" description="Glutathione S-transferase UstS-like C-terminal" evidence="2">
    <location>
        <begin position="121"/>
        <end position="214"/>
    </location>
</feature>
<proteinExistence type="predicted"/>
<dbReference type="EMBL" id="JAKJXP020000004">
    <property type="protein sequence ID" value="KAK7757006.1"/>
    <property type="molecule type" value="Genomic_DNA"/>
</dbReference>
<organism evidence="3 4">
    <name type="scientific">Diatrype stigma</name>
    <dbReference type="NCBI Taxonomy" id="117547"/>
    <lineage>
        <taxon>Eukaryota</taxon>
        <taxon>Fungi</taxon>
        <taxon>Dikarya</taxon>
        <taxon>Ascomycota</taxon>
        <taxon>Pezizomycotina</taxon>
        <taxon>Sordariomycetes</taxon>
        <taxon>Xylariomycetidae</taxon>
        <taxon>Xylariales</taxon>
        <taxon>Diatrypaceae</taxon>
        <taxon>Diatrype</taxon>
    </lineage>
</organism>
<evidence type="ECO:0000313" key="4">
    <source>
        <dbReference type="Proteomes" id="UP001320420"/>
    </source>
</evidence>
<dbReference type="Gene3D" id="3.40.30.10">
    <property type="entry name" value="Glutaredoxin"/>
    <property type="match status" value="1"/>
</dbReference>
<protein>
    <recommendedName>
        <fullName evidence="5">GST N-terminal domain-containing protein</fullName>
    </recommendedName>
</protein>
<evidence type="ECO:0008006" key="5">
    <source>
        <dbReference type="Google" id="ProtNLM"/>
    </source>
</evidence>
<reference evidence="3 4" key="1">
    <citation type="submission" date="2024-02" db="EMBL/GenBank/DDBJ databases">
        <title>De novo assembly and annotation of 12 fungi associated with fruit tree decline syndrome in Ontario, Canada.</title>
        <authorList>
            <person name="Sulman M."/>
            <person name="Ellouze W."/>
            <person name="Ilyukhin E."/>
        </authorList>
    </citation>
    <scope>NUCLEOTIDE SEQUENCE [LARGE SCALE GENOMIC DNA]</scope>
    <source>
        <strain evidence="3 4">M11/M66-122</strain>
    </source>
</reference>
<dbReference type="Gene3D" id="1.20.1050.10">
    <property type="match status" value="1"/>
</dbReference>
<accession>A0AAN9V0Q5</accession>
<dbReference type="AlphaFoldDB" id="A0AAN9V0Q5"/>
<evidence type="ECO:0000313" key="3">
    <source>
        <dbReference type="EMBL" id="KAK7757006.1"/>
    </source>
</evidence>
<dbReference type="Proteomes" id="UP001320420">
    <property type="component" value="Unassembled WGS sequence"/>
</dbReference>
<dbReference type="InterPro" id="IPR036249">
    <property type="entry name" value="Thioredoxin-like_sf"/>
</dbReference>
<comment type="caution">
    <text evidence="3">The sequence shown here is derived from an EMBL/GenBank/DDBJ whole genome shotgun (WGS) entry which is preliminary data.</text>
</comment>
<evidence type="ECO:0000259" key="2">
    <source>
        <dbReference type="Pfam" id="PF22041"/>
    </source>
</evidence>
<gene>
    <name evidence="3" type="ORF">SLS62_001022</name>
</gene>
<dbReference type="InterPro" id="IPR004045">
    <property type="entry name" value="Glutathione_S-Trfase_N"/>
</dbReference>
<dbReference type="InterPro" id="IPR054416">
    <property type="entry name" value="GST_UstS-like_C"/>
</dbReference>
<evidence type="ECO:0000259" key="1">
    <source>
        <dbReference type="Pfam" id="PF13409"/>
    </source>
</evidence>
<dbReference type="Pfam" id="PF13409">
    <property type="entry name" value="GST_N_2"/>
    <property type="match status" value="1"/>
</dbReference>
<dbReference type="Pfam" id="PF22041">
    <property type="entry name" value="GST_C_7"/>
    <property type="match status" value="1"/>
</dbReference>